<feature type="transmembrane region" description="Helical" evidence="6">
    <location>
        <begin position="410"/>
        <end position="431"/>
    </location>
</feature>
<evidence type="ECO:0000313" key="11">
    <source>
        <dbReference type="Proteomes" id="UP000256601"/>
    </source>
</evidence>
<evidence type="ECO:0000313" key="8">
    <source>
        <dbReference type="EMBL" id="AOW05236.1"/>
    </source>
</evidence>
<feature type="transmembrane region" description="Helical" evidence="6">
    <location>
        <begin position="216"/>
        <end position="240"/>
    </location>
</feature>
<feature type="transmembrane region" description="Helical" evidence="6">
    <location>
        <begin position="340"/>
        <end position="363"/>
    </location>
</feature>
<dbReference type="InterPro" id="IPR020846">
    <property type="entry name" value="MFS_dom"/>
</dbReference>
<keyword evidence="2 6" id="KW-0812">Transmembrane</keyword>
<dbReference type="Proteomes" id="UP000256601">
    <property type="component" value="Unassembled WGS sequence"/>
</dbReference>
<dbReference type="Proteomes" id="UP000182444">
    <property type="component" value="Chromosome 1E"/>
</dbReference>
<feature type="transmembrane region" description="Helical" evidence="6">
    <location>
        <begin position="158"/>
        <end position="177"/>
    </location>
</feature>
<feature type="region of interest" description="Disordered" evidence="5">
    <location>
        <begin position="36"/>
        <end position="62"/>
    </location>
</feature>
<evidence type="ECO:0000256" key="6">
    <source>
        <dbReference type="SAM" id="Phobius"/>
    </source>
</evidence>
<evidence type="ECO:0000256" key="5">
    <source>
        <dbReference type="SAM" id="MobiDB-lite"/>
    </source>
</evidence>
<dbReference type="EMBL" id="KZ859007">
    <property type="protein sequence ID" value="RDW25255.1"/>
    <property type="molecule type" value="Genomic_DNA"/>
</dbReference>
<evidence type="ECO:0000313" key="9">
    <source>
        <dbReference type="EMBL" id="RDW25255.1"/>
    </source>
</evidence>
<evidence type="ECO:0000256" key="4">
    <source>
        <dbReference type="ARBA" id="ARBA00023136"/>
    </source>
</evidence>
<dbReference type="GO" id="GO:0005886">
    <property type="term" value="C:plasma membrane"/>
    <property type="evidence" value="ECO:0007669"/>
    <property type="project" value="TreeGrafter"/>
</dbReference>
<evidence type="ECO:0000256" key="1">
    <source>
        <dbReference type="ARBA" id="ARBA00004141"/>
    </source>
</evidence>
<proteinExistence type="predicted"/>
<keyword evidence="3 6" id="KW-1133">Transmembrane helix</keyword>
<reference evidence="9 11" key="2">
    <citation type="submission" date="2018-07" db="EMBL/GenBank/DDBJ databases">
        <title>Draft Genome Assemblies for Five Robust Yarrowia lipolytica Strains Exhibiting High Lipid Production and Pentose Sugar Utilization and Sugar Alcohol Secretion from Undetoxified Lignocellulosic Biomass Hydrolysates.</title>
        <authorList>
            <consortium name="DOE Joint Genome Institute"/>
            <person name="Walker C."/>
            <person name="Ryu S."/>
            <person name="Na H."/>
            <person name="Zane M."/>
            <person name="LaButti K."/>
            <person name="Lipzen A."/>
            <person name="Haridas S."/>
            <person name="Barry K."/>
            <person name="Grigoriev I.V."/>
            <person name="Quarterman J."/>
            <person name="Slininger P."/>
            <person name="Dien B."/>
            <person name="Trinh C.T."/>
        </authorList>
    </citation>
    <scope>NUCLEOTIDE SEQUENCE [LARGE SCALE GENOMIC DNA]</scope>
    <source>
        <strain evidence="9 11">YB392</strain>
    </source>
</reference>
<feature type="transmembrane region" description="Helical" evidence="6">
    <location>
        <begin position="91"/>
        <end position="111"/>
    </location>
</feature>
<gene>
    <name evidence="9" type="ORF">B0I71DRAFT_132915</name>
    <name evidence="8" type="ORF">YALI1_E13329g</name>
</gene>
<feature type="transmembrane region" description="Helical" evidence="6">
    <location>
        <begin position="305"/>
        <end position="328"/>
    </location>
</feature>
<organism evidence="8 10">
    <name type="scientific">Yarrowia lipolytica</name>
    <name type="common">Candida lipolytica</name>
    <dbReference type="NCBI Taxonomy" id="4952"/>
    <lineage>
        <taxon>Eukaryota</taxon>
        <taxon>Fungi</taxon>
        <taxon>Dikarya</taxon>
        <taxon>Ascomycota</taxon>
        <taxon>Saccharomycotina</taxon>
        <taxon>Dipodascomycetes</taxon>
        <taxon>Dipodascales</taxon>
        <taxon>Dipodascales incertae sedis</taxon>
        <taxon>Yarrowia</taxon>
    </lineage>
</organism>
<evidence type="ECO:0000259" key="7">
    <source>
        <dbReference type="PROSITE" id="PS50850"/>
    </source>
</evidence>
<comment type="subcellular location">
    <subcellularLocation>
        <location evidence="1">Membrane</location>
        <topology evidence="1">Multi-pass membrane protein</topology>
    </subcellularLocation>
</comment>
<dbReference type="PANTHER" id="PTHR23502">
    <property type="entry name" value="MAJOR FACILITATOR SUPERFAMILY"/>
    <property type="match status" value="1"/>
</dbReference>
<dbReference type="OMA" id="GNYFMRY"/>
<dbReference type="SUPFAM" id="SSF103473">
    <property type="entry name" value="MFS general substrate transporter"/>
    <property type="match status" value="1"/>
</dbReference>
<dbReference type="GO" id="GO:0022857">
    <property type="term" value="F:transmembrane transporter activity"/>
    <property type="evidence" value="ECO:0007669"/>
    <property type="project" value="InterPro"/>
</dbReference>
<dbReference type="Pfam" id="PF07690">
    <property type="entry name" value="MFS_1"/>
    <property type="match status" value="1"/>
</dbReference>
<dbReference type="AlphaFoldDB" id="A0A1D8NHY1"/>
<dbReference type="RefSeq" id="XP_503782.1">
    <property type="nucleotide sequence ID" value="XM_503782.1"/>
</dbReference>
<dbReference type="GeneID" id="2912633"/>
<evidence type="ECO:0000256" key="3">
    <source>
        <dbReference type="ARBA" id="ARBA00022989"/>
    </source>
</evidence>
<feature type="transmembrane region" description="Helical" evidence="6">
    <location>
        <begin position="384"/>
        <end position="404"/>
    </location>
</feature>
<dbReference type="VEuPathDB" id="FungiDB:YALI0_E10483g"/>
<reference evidence="8 10" key="1">
    <citation type="journal article" date="2016" name="PLoS ONE">
        <title>Sequence Assembly of Yarrowia lipolytica Strain W29/CLIB89 Shows Transposable Element Diversity.</title>
        <authorList>
            <person name="Magnan C."/>
            <person name="Yu J."/>
            <person name="Chang I."/>
            <person name="Jahn E."/>
            <person name="Kanomata Y."/>
            <person name="Wu J."/>
            <person name="Zeller M."/>
            <person name="Oakes M."/>
            <person name="Baldi P."/>
            <person name="Sandmeyer S."/>
        </authorList>
    </citation>
    <scope>NUCLEOTIDE SEQUENCE [LARGE SCALE GENOMIC DNA]</scope>
    <source>
        <strain evidence="8">CLIB89</strain>
        <strain evidence="10">CLIB89(W29)</strain>
    </source>
</reference>
<protein>
    <submittedName>
        <fullName evidence="9">Major facilitator superfamily domain-containing protein</fullName>
    </submittedName>
</protein>
<accession>A0A1D8NHY1</accession>
<feature type="transmembrane region" description="Helical" evidence="6">
    <location>
        <begin position="183"/>
        <end position="204"/>
    </location>
</feature>
<sequence>MRALLNKADETFASTGGSIDIELDSIDQKLPRVSVSSDLGSGSDTAGEGDGPVSANTDDSNTNTLDVEALPATAPDDDVKFNRFTLSQKRIMTAVLAFCFFQPFLVTYAMLPAVPLIAEQFDVSGTIVTVGNAIFFLITGFSSCFFGPFSDAYGRKAALITCCIIFIVSNIGIAASPNLVSYYIFRATTAMGGTAFFSVSGSAIADIWRPEHRGKAVGACLLGSQSGMTIGPIIGGWIVTKTSWRVIFWMQAGVALANLLLVTFVLREPMATTKHQMLCAEQNKRFVWIWINPFKVLMGLRNMHLLLAGLSIVPIMYGMDCLLTPLSLVVEPRFDIKSPVVAALFYLPQGVGFLIGCYFGGMYADKTVQRWTKIRGRRVCEDRLRSQLPFVGILLPVCMLIYGWSLEKEFGGVAVPVVTMFLVGFGLSMYFPSLNAYCADSSPELGTAAAISGNYAIRNCGSAIAAASTLKAVENIGIGWTSTVAAFGFIASTIPVFILLWKGEDMRQKAVRRMMR</sequence>
<name>A0A1D8NHY1_YARLL</name>
<dbReference type="PANTHER" id="PTHR23502:SF64">
    <property type="entry name" value="TRANSPORTER, PUTATIVE (AFU_ORTHOLOGUE AFUA_3G11760)-RELATED"/>
    <property type="match status" value="1"/>
</dbReference>
<dbReference type="VEuPathDB" id="FungiDB:YALI1_E13329g"/>
<dbReference type="InterPro" id="IPR036259">
    <property type="entry name" value="MFS_trans_sf"/>
</dbReference>
<feature type="transmembrane region" description="Helical" evidence="6">
    <location>
        <begin position="478"/>
        <end position="501"/>
    </location>
</feature>
<feature type="transmembrane region" description="Helical" evidence="6">
    <location>
        <begin position="246"/>
        <end position="266"/>
    </location>
</feature>
<feature type="domain" description="Major facilitator superfamily (MFS) profile" evidence="7">
    <location>
        <begin position="92"/>
        <end position="506"/>
    </location>
</feature>
<dbReference type="OrthoDB" id="3066029at2759"/>
<keyword evidence="4 6" id="KW-0472">Membrane</keyword>
<evidence type="ECO:0000256" key="2">
    <source>
        <dbReference type="ARBA" id="ARBA00022692"/>
    </source>
</evidence>
<dbReference type="EMBL" id="CP017557">
    <property type="protein sequence ID" value="AOW05236.1"/>
    <property type="molecule type" value="Genomic_DNA"/>
</dbReference>
<evidence type="ECO:0000313" key="10">
    <source>
        <dbReference type="Proteomes" id="UP000182444"/>
    </source>
</evidence>
<dbReference type="eggNOG" id="KOG0255">
    <property type="taxonomic scope" value="Eukaryota"/>
</dbReference>
<dbReference type="KEGG" id="yli:2912633"/>
<dbReference type="InterPro" id="IPR011701">
    <property type="entry name" value="MFS"/>
</dbReference>
<dbReference type="Gene3D" id="1.20.1250.20">
    <property type="entry name" value="MFS general substrate transporter like domains"/>
    <property type="match status" value="1"/>
</dbReference>
<dbReference type="PROSITE" id="PS50850">
    <property type="entry name" value="MFS"/>
    <property type="match status" value="1"/>
</dbReference>
<feature type="transmembrane region" description="Helical" evidence="6">
    <location>
        <begin position="123"/>
        <end position="146"/>
    </location>
</feature>